<dbReference type="InterPro" id="IPR004088">
    <property type="entry name" value="KH_dom_type_1"/>
</dbReference>
<dbReference type="CDD" id="cd22418">
    <property type="entry name" value="KH-I_Vigilin_rpt15"/>
    <property type="match status" value="1"/>
</dbReference>
<dbReference type="CDD" id="cd02394">
    <property type="entry name" value="KH-I_Vigilin_rpt6"/>
    <property type="match status" value="1"/>
</dbReference>
<feature type="compositionally biased region" description="Basic and acidic residues" evidence="7">
    <location>
        <begin position="1212"/>
        <end position="1221"/>
    </location>
</feature>
<dbReference type="CDD" id="cd22413">
    <property type="entry name" value="KH-I_Vigilin_rpt10"/>
    <property type="match status" value="1"/>
</dbReference>
<evidence type="ECO:0000256" key="7">
    <source>
        <dbReference type="SAM" id="MobiDB-lite"/>
    </source>
</evidence>
<dbReference type="Proteomes" id="UP000318571">
    <property type="component" value="Chromosome 6"/>
</dbReference>
<dbReference type="CDD" id="cd22407">
    <property type="entry name" value="KH-I_Vigilin_rpt3"/>
    <property type="match status" value="1"/>
</dbReference>
<dbReference type="CDD" id="cd22412">
    <property type="entry name" value="KH-I_Vigilin_rpt9"/>
    <property type="match status" value="1"/>
</dbReference>
<dbReference type="InterPro" id="IPR004087">
    <property type="entry name" value="KH_dom"/>
</dbReference>
<feature type="domain" description="K Homology" evidence="8">
    <location>
        <begin position="602"/>
        <end position="670"/>
    </location>
</feature>
<feature type="domain" description="K Homology" evidence="8">
    <location>
        <begin position="456"/>
        <end position="524"/>
    </location>
</feature>
<evidence type="ECO:0000259" key="8">
    <source>
        <dbReference type="SMART" id="SM00322"/>
    </source>
</evidence>
<protein>
    <recommendedName>
        <fullName evidence="8">K Homology domain-containing protein</fullName>
    </recommendedName>
</protein>
<dbReference type="GO" id="GO:0010468">
    <property type="term" value="P:regulation of gene expression"/>
    <property type="evidence" value="ECO:0007669"/>
    <property type="project" value="UniProtKB-ARBA"/>
</dbReference>
<evidence type="ECO:0000256" key="4">
    <source>
        <dbReference type="ARBA" id="ARBA00022884"/>
    </source>
</evidence>
<keyword evidence="4 5" id="KW-0694">RNA-binding</keyword>
<dbReference type="InterPro" id="IPR057778">
    <property type="entry name" value="KH_Vigilin_N"/>
</dbReference>
<dbReference type="Pfam" id="PF24668">
    <property type="entry name" value="KH_Vigilin"/>
    <property type="match status" value="1"/>
</dbReference>
<dbReference type="PANTHER" id="PTHR10627">
    <property type="entry name" value="SCP160"/>
    <property type="match status" value="1"/>
</dbReference>
<dbReference type="CDD" id="cd22406">
    <property type="entry name" value="KH-I_Vigilin_rpt2"/>
    <property type="match status" value="1"/>
</dbReference>
<dbReference type="PANTHER" id="PTHR10627:SF31">
    <property type="entry name" value="DODECA-SATELLITE-BINDING PROTEIN 1, ISOFORM A"/>
    <property type="match status" value="1"/>
</dbReference>
<feature type="region of interest" description="Disordered" evidence="7">
    <location>
        <begin position="1"/>
        <end position="67"/>
    </location>
</feature>
<feature type="domain" description="K Homology" evidence="8">
    <location>
        <begin position="242"/>
        <end position="311"/>
    </location>
</feature>
<feature type="domain" description="K Homology" evidence="8">
    <location>
        <begin position="385"/>
        <end position="451"/>
    </location>
</feature>
<evidence type="ECO:0000256" key="3">
    <source>
        <dbReference type="ARBA" id="ARBA00022737"/>
    </source>
</evidence>
<gene>
    <name evidence="9" type="ORF">TCAL_10049</name>
</gene>
<feature type="domain" description="K Homology" evidence="8">
    <location>
        <begin position="1052"/>
        <end position="1121"/>
    </location>
</feature>
<feature type="domain" description="K Homology" evidence="8">
    <location>
        <begin position="674"/>
        <end position="743"/>
    </location>
</feature>
<feature type="domain" description="K Homology" evidence="8">
    <location>
        <begin position="1125"/>
        <end position="1194"/>
    </location>
</feature>
<dbReference type="CDD" id="cd22411">
    <property type="entry name" value="KH-I_Vigilin_rpt8"/>
    <property type="match status" value="1"/>
</dbReference>
<feature type="region of interest" description="Disordered" evidence="7">
    <location>
        <begin position="1212"/>
        <end position="1266"/>
    </location>
</feature>
<keyword evidence="2" id="KW-0963">Cytoplasm</keyword>
<evidence type="ECO:0000313" key="9">
    <source>
        <dbReference type="EMBL" id="TRY79900.1"/>
    </source>
</evidence>
<dbReference type="SMART" id="SM00322">
    <property type="entry name" value="KH"/>
    <property type="match status" value="15"/>
</dbReference>
<dbReference type="AlphaFoldDB" id="A0A553PQE8"/>
<keyword evidence="3" id="KW-0677">Repeat</keyword>
<dbReference type="CDD" id="cd22410">
    <property type="entry name" value="KH-I_Vigilin_rpt7"/>
    <property type="match status" value="1"/>
</dbReference>
<feature type="domain" description="K Homology" evidence="8">
    <location>
        <begin position="894"/>
        <end position="973"/>
    </location>
</feature>
<dbReference type="EMBL" id="VCGU01000002">
    <property type="protein sequence ID" value="TRY79900.1"/>
    <property type="molecule type" value="Genomic_DNA"/>
</dbReference>
<proteinExistence type="predicted"/>
<evidence type="ECO:0000256" key="5">
    <source>
        <dbReference type="PROSITE-ProRule" id="PRU00117"/>
    </source>
</evidence>
<comment type="caution">
    <text evidence="9">The sequence shown here is derived from an EMBL/GenBank/DDBJ whole genome shotgun (WGS) entry which is preliminary data.</text>
</comment>
<feature type="domain" description="K Homology" evidence="8">
    <location>
        <begin position="95"/>
        <end position="169"/>
    </location>
</feature>
<keyword evidence="10" id="KW-1185">Reference proteome</keyword>
<accession>A0A553PQE8</accession>
<dbReference type="Gene3D" id="3.30.1370.10">
    <property type="entry name" value="K Homology domain, type 1"/>
    <property type="match status" value="15"/>
</dbReference>
<dbReference type="FunFam" id="3.30.1370.10:FF:000018">
    <property type="entry name" value="vigilin isoform X1"/>
    <property type="match status" value="1"/>
</dbReference>
<dbReference type="SUPFAM" id="SSF54791">
    <property type="entry name" value="Eukaryotic type KH-domain (KH-domain type I)"/>
    <property type="match status" value="12"/>
</dbReference>
<dbReference type="OrthoDB" id="10027144at2759"/>
<organism evidence="9 10">
    <name type="scientific">Tigriopus californicus</name>
    <name type="common">Marine copepod</name>
    <dbReference type="NCBI Taxonomy" id="6832"/>
    <lineage>
        <taxon>Eukaryota</taxon>
        <taxon>Metazoa</taxon>
        <taxon>Ecdysozoa</taxon>
        <taxon>Arthropoda</taxon>
        <taxon>Crustacea</taxon>
        <taxon>Multicrustacea</taxon>
        <taxon>Hexanauplia</taxon>
        <taxon>Copepoda</taxon>
        <taxon>Harpacticoida</taxon>
        <taxon>Harpacticidae</taxon>
        <taxon>Tigriopus</taxon>
    </lineage>
</organism>
<dbReference type="CDD" id="cd22409">
    <property type="entry name" value="KH-I_Vigilin_rpt5"/>
    <property type="match status" value="1"/>
</dbReference>
<dbReference type="InterPro" id="IPR036612">
    <property type="entry name" value="KH_dom_type_1_sf"/>
</dbReference>
<feature type="domain" description="K Homology" evidence="8">
    <location>
        <begin position="821"/>
        <end position="890"/>
    </location>
</feature>
<feature type="coiled-coil region" evidence="6">
    <location>
        <begin position="1025"/>
        <end position="1052"/>
    </location>
</feature>
<keyword evidence="6" id="KW-0175">Coiled coil</keyword>
<dbReference type="CDD" id="cd22408">
    <property type="entry name" value="KH-I_Vigilin_rpt4"/>
    <property type="match status" value="1"/>
</dbReference>
<feature type="coiled-coil region" evidence="6">
    <location>
        <begin position="651"/>
        <end position="678"/>
    </location>
</feature>
<feature type="domain" description="K Homology" evidence="8">
    <location>
        <begin position="528"/>
        <end position="597"/>
    </location>
</feature>
<sequence>MDPATQSVTVAPEVDHPQPTASPIVNGGTNGQDEALAHESPAVEASSAGDAPAETHQAPKSYDDLFPSLPAAAPVTSAGSNPIGEWNRKPKLASSTVTQVFRIPEEERRDAASSGFGADDSYKQLKTVMDKTGAKIEMSSSRDQSLTFVITGKQEVVLRARRELLREFQTQANQAITIPKEHHRFILGKGGVKLQDLETKTATKITIPKQSESVNAITISGTKEGIEKALHEIRTISDEQSKQAYEVLSIAKTYHPFINGPNGEMARKIIGDRPNVRINIPPLSVMKDEISIAGEKDGVLAVKEQIEKMYKDMQRKFTEVSVEVKKSQHKYIIGPKGNSINEILTETGVFVEMPSSESTSETITLRGPQDKLGPALTKVYEKASSVVSYDVHCPNWLHKYIIGKKGSSIQKLTNELTKVHVEFVEAGDKIKVEGPPDEVERAREALESQAKELVEKTSFAEIIVDAKYHKHIIGKGGSTVNKIKQETDVMINIPDSELGVNKIRIEGNKEGVKKAKSELESLVSKMENEREKDMIIPSRFHRQLIGPKGESIQKLREDFPNVQISFPDVGSKSEIVKLRGPKDDVEKCSKTMTKSIRDLEESNYQVKVPIFKQFHKFIVGKGGATIRKIRTETDTRIDLPESGSESDMIAITGKKANVEKAQKELQQIQSEMANVVSVDIEVPSKIHNTMIGSGGKLIQSVMDDCGGVSIKFPPSNTNSDKVTIRGPKDDVEKAKKMLLEMANEKQLSSMSAEVRAKPEHHKFLIGRNGANVQSIRDKTGARIIFPNEKDTDRELITILGTKEAVAGAKQELEARIKGLDNVVEEVMTVDPKHHKHFVSRRGEVLRQIGDEFGGVIVSFPRSGVESDKVTLKGAKNCVEGAKTRIEEIVNDLNNQVTIECPIEQQHHRTIMGTRGSKIQSICADHNVQIKIPERNPVQNGAANGEEVNVNIIKISGQRENCEAAVEVLQALVPVDEEFEVPFEFHRYIIGAKGVKVRQLMDRFDVNIKVPPSEDQSNIIIINGPAKNIAKARVALEERVVELEKEKADRAAKSFEVRVEVNPEYHPKIIGRRGAAITQLREDFDVNVQLPKKGDPEENIITITGYEADAIKAKEAIMKVVNDLESLTKEEVSIDRRIHSMIIGRRGATIRKIMQDYNVDIKLPRDGDSDPDLVVIMGGEDAVLDCKDHLLNLAEEYMQEVQDKQWMEDYMKPASKENEGGPKKTNSKGFEVKGAPWQGASDEAFPTLGGGGMGAAQSSTPVWGPRR</sequence>
<dbReference type="GO" id="GO:0003729">
    <property type="term" value="F:mRNA binding"/>
    <property type="evidence" value="ECO:0007669"/>
    <property type="project" value="TreeGrafter"/>
</dbReference>
<feature type="domain" description="K Homology" evidence="8">
    <location>
        <begin position="748"/>
        <end position="817"/>
    </location>
</feature>
<feature type="domain" description="K Homology" evidence="8">
    <location>
        <begin position="170"/>
        <end position="238"/>
    </location>
</feature>
<dbReference type="CDD" id="cd22417">
    <property type="entry name" value="KH-I_Vigilin_rpt14"/>
    <property type="match status" value="1"/>
</dbReference>
<dbReference type="CDD" id="cd22416">
    <property type="entry name" value="KH-I_Vigilin_rpt13"/>
    <property type="match status" value="1"/>
</dbReference>
<dbReference type="CDD" id="cd22414">
    <property type="entry name" value="KH-I_Vigilin_rpt11"/>
    <property type="match status" value="1"/>
</dbReference>
<comment type="subcellular location">
    <subcellularLocation>
        <location evidence="1">Cytoplasm</location>
    </subcellularLocation>
</comment>
<evidence type="ECO:0000256" key="6">
    <source>
        <dbReference type="SAM" id="Coils"/>
    </source>
</evidence>
<evidence type="ECO:0000256" key="1">
    <source>
        <dbReference type="ARBA" id="ARBA00004496"/>
    </source>
</evidence>
<dbReference type="STRING" id="6832.A0A553PQE8"/>
<dbReference type="Pfam" id="PF00013">
    <property type="entry name" value="KH_1"/>
    <property type="match status" value="14"/>
</dbReference>
<evidence type="ECO:0000256" key="2">
    <source>
        <dbReference type="ARBA" id="ARBA00022490"/>
    </source>
</evidence>
<dbReference type="OMA" id="DHAGQQV"/>
<dbReference type="PROSITE" id="PS50084">
    <property type="entry name" value="KH_TYPE_1"/>
    <property type="match status" value="13"/>
</dbReference>
<feature type="domain" description="K Homology" evidence="8">
    <location>
        <begin position="974"/>
        <end position="1040"/>
    </location>
</feature>
<name>A0A553PQE8_TIGCA</name>
<reference evidence="9 10" key="1">
    <citation type="journal article" date="2018" name="Nat. Ecol. Evol.">
        <title>Genomic signatures of mitonuclear coevolution across populations of Tigriopus californicus.</title>
        <authorList>
            <person name="Barreto F.S."/>
            <person name="Watson E.T."/>
            <person name="Lima T.G."/>
            <person name="Willett C.S."/>
            <person name="Edmands S."/>
            <person name="Li W."/>
            <person name="Burton R.S."/>
        </authorList>
    </citation>
    <scope>NUCLEOTIDE SEQUENCE [LARGE SCALE GENOMIC DNA]</scope>
    <source>
        <strain evidence="9 10">San Diego</strain>
    </source>
</reference>
<feature type="domain" description="K Homology" evidence="8">
    <location>
        <begin position="316"/>
        <end position="384"/>
    </location>
</feature>
<evidence type="ECO:0000313" key="10">
    <source>
        <dbReference type="Proteomes" id="UP000318571"/>
    </source>
</evidence>